<dbReference type="InterPro" id="IPR035919">
    <property type="entry name" value="EAL_sf"/>
</dbReference>
<dbReference type="GO" id="GO:0071111">
    <property type="term" value="F:cyclic-guanylate-specific phosphodiesterase activity"/>
    <property type="evidence" value="ECO:0007669"/>
    <property type="project" value="InterPro"/>
</dbReference>
<accession>W4VNX5</accession>
<dbReference type="Gene3D" id="3.20.20.450">
    <property type="entry name" value="EAL domain"/>
    <property type="match status" value="1"/>
</dbReference>
<name>W4VNX5_9BACI</name>
<comment type="caution">
    <text evidence="2">The sequence shown here is derived from an EMBL/GenBank/DDBJ whole genome shotgun (WGS) entry which is preliminary data.</text>
</comment>
<dbReference type="SUPFAM" id="SSF141868">
    <property type="entry name" value="EAL domain-like"/>
    <property type="match status" value="1"/>
</dbReference>
<dbReference type="CDD" id="cd01948">
    <property type="entry name" value="EAL"/>
    <property type="match status" value="1"/>
</dbReference>
<dbReference type="eggNOG" id="COG5001">
    <property type="taxonomic scope" value="Bacteria"/>
</dbReference>
<sequence>MYHAKRNGKNNFQFYCDSMHSKIQGNVEMESLLRKAITNKEFILLYQPQINANSKTIRGVEALIRWNNKELGMISPAEFIPLAEESGLIVPIGEWVLKEACQQIKAWHQQGLPKFPVSVNLSIRQFYQHDLVPTIQQILEEADVDPKYLELEITESMAMDADSASTILNELKKLGVCIAIDDFGTGYSSLSYLKKFPIDHLKIDQSFVKDISVDVDDRDIISTIIMLAHNLDIVTIAEGVETEEHITFLKKHGCDVLQGYHFSKPLPPKDFEKWYSNWNFK</sequence>
<reference evidence="2 3" key="1">
    <citation type="journal article" date="2014" name="Genome Announc.">
        <title>Draft Genome Sequence of the Boron-Tolerant and Moderately Halotolerant Bacterium Gracilibacillus boraciitolerans JCM 21714T.</title>
        <authorList>
            <person name="Ahmed I."/>
            <person name="Oshima K."/>
            <person name="Suda W."/>
            <person name="Kitamura K."/>
            <person name="Iida T."/>
            <person name="Ohmori Y."/>
            <person name="Fujiwara T."/>
            <person name="Hattori M."/>
            <person name="Ohkuma M."/>
        </authorList>
    </citation>
    <scope>NUCLEOTIDE SEQUENCE [LARGE SCALE GENOMIC DNA]</scope>
    <source>
        <strain evidence="2 3">JCM 21714</strain>
    </source>
</reference>
<protein>
    <submittedName>
        <fullName evidence="2">Diguanylate cyclase/phosphodiesterase</fullName>
    </submittedName>
</protein>
<dbReference type="Proteomes" id="UP000019102">
    <property type="component" value="Unassembled WGS sequence"/>
</dbReference>
<organism evidence="2 3">
    <name type="scientific">Gracilibacillus boraciitolerans JCM 21714</name>
    <dbReference type="NCBI Taxonomy" id="1298598"/>
    <lineage>
        <taxon>Bacteria</taxon>
        <taxon>Bacillati</taxon>
        <taxon>Bacillota</taxon>
        <taxon>Bacilli</taxon>
        <taxon>Bacillales</taxon>
        <taxon>Bacillaceae</taxon>
        <taxon>Gracilibacillus</taxon>
    </lineage>
</organism>
<evidence type="ECO:0000313" key="3">
    <source>
        <dbReference type="Proteomes" id="UP000019102"/>
    </source>
</evidence>
<feature type="domain" description="EAL" evidence="1">
    <location>
        <begin position="26"/>
        <end position="279"/>
    </location>
</feature>
<dbReference type="FunFam" id="3.20.20.450:FF:000001">
    <property type="entry name" value="Cyclic di-GMP phosphodiesterase yahA"/>
    <property type="match status" value="1"/>
</dbReference>
<dbReference type="AlphaFoldDB" id="W4VNX5"/>
<keyword evidence="3" id="KW-1185">Reference proteome</keyword>
<proteinExistence type="predicted"/>
<dbReference type="InterPro" id="IPR001633">
    <property type="entry name" value="EAL_dom"/>
</dbReference>
<dbReference type="InterPro" id="IPR050706">
    <property type="entry name" value="Cyclic-di-GMP_PDE-like"/>
</dbReference>
<dbReference type="Pfam" id="PF00563">
    <property type="entry name" value="EAL"/>
    <property type="match status" value="1"/>
</dbReference>
<gene>
    <name evidence="2" type="ORF">JCM21714_3590</name>
</gene>
<dbReference type="PANTHER" id="PTHR33121">
    <property type="entry name" value="CYCLIC DI-GMP PHOSPHODIESTERASE PDEF"/>
    <property type="match status" value="1"/>
</dbReference>
<dbReference type="STRING" id="1298598.JCM21714_3590"/>
<dbReference type="PROSITE" id="PS50883">
    <property type="entry name" value="EAL"/>
    <property type="match status" value="1"/>
</dbReference>
<dbReference type="PANTHER" id="PTHR33121:SF70">
    <property type="entry name" value="SIGNALING PROTEIN YKOW"/>
    <property type="match status" value="1"/>
</dbReference>
<dbReference type="RefSeq" id="WP_052000648.1">
    <property type="nucleotide sequence ID" value="NZ_BAVS01000024.1"/>
</dbReference>
<dbReference type="SMART" id="SM00052">
    <property type="entry name" value="EAL"/>
    <property type="match status" value="1"/>
</dbReference>
<evidence type="ECO:0000259" key="1">
    <source>
        <dbReference type="PROSITE" id="PS50883"/>
    </source>
</evidence>
<evidence type="ECO:0000313" key="2">
    <source>
        <dbReference type="EMBL" id="GAE94434.1"/>
    </source>
</evidence>
<dbReference type="EMBL" id="BAVS01000024">
    <property type="protein sequence ID" value="GAE94434.1"/>
    <property type="molecule type" value="Genomic_DNA"/>
</dbReference>